<feature type="coiled-coil region" evidence="1">
    <location>
        <begin position="246"/>
        <end position="369"/>
    </location>
</feature>
<dbReference type="EMBL" id="GIBP01002516">
    <property type="protein sequence ID" value="NDV31485.1"/>
    <property type="molecule type" value="Transcribed_RNA"/>
</dbReference>
<feature type="coiled-coil region" evidence="1">
    <location>
        <begin position="395"/>
        <end position="450"/>
    </location>
</feature>
<accession>A0A6B2L3I1</accession>
<dbReference type="AlphaFoldDB" id="A0A6B2L3I1"/>
<protein>
    <submittedName>
        <fullName evidence="3">Uncharacterized protein</fullName>
    </submittedName>
</protein>
<evidence type="ECO:0000256" key="1">
    <source>
        <dbReference type="SAM" id="Coils"/>
    </source>
</evidence>
<organism evidence="3">
    <name type="scientific">Arcella intermedia</name>
    <dbReference type="NCBI Taxonomy" id="1963864"/>
    <lineage>
        <taxon>Eukaryota</taxon>
        <taxon>Amoebozoa</taxon>
        <taxon>Tubulinea</taxon>
        <taxon>Elardia</taxon>
        <taxon>Arcellinida</taxon>
        <taxon>Sphaerothecina</taxon>
        <taxon>Arcellidae</taxon>
        <taxon>Arcella</taxon>
    </lineage>
</organism>
<proteinExistence type="predicted"/>
<keyword evidence="1" id="KW-0175">Coiled coil</keyword>
<evidence type="ECO:0000256" key="2">
    <source>
        <dbReference type="SAM" id="MobiDB-lite"/>
    </source>
</evidence>
<reference evidence="3" key="1">
    <citation type="journal article" date="2020" name="J. Eukaryot. Microbiol.">
        <title>De novo Sequencing, Assembly and Annotation of the Transcriptome for the Free-Living Testate Amoeba Arcella intermedia.</title>
        <authorList>
            <person name="Ribeiro G.M."/>
            <person name="Porfirio-Sousa A.L."/>
            <person name="Maurer-Alcala X.X."/>
            <person name="Katz L.A."/>
            <person name="Lahr D.J.G."/>
        </authorList>
    </citation>
    <scope>NUCLEOTIDE SEQUENCE</scope>
</reference>
<feature type="region of interest" description="Disordered" evidence="2">
    <location>
        <begin position="91"/>
        <end position="120"/>
    </location>
</feature>
<name>A0A6B2L3I1_9EUKA</name>
<sequence>MAEQHDEIKKDFQVSSKELQTARLELSKINRKVEEVDSTKKAALQSKLDLDSEYKRQTEIKKDNELKIRDLMSKILDLQLTLDNINANKNEQEKKKAQDVAEVDNEKESLKNHQKHYDRQLDEERRALQSKFLDDKLELRKQLRQEADDMKLRHEKQIGELEREKRRNISELSENFEKKISNLEHDNYMLKAKLDQLNRSSAEKEVSIANLEKKLRRELLNVEVMGTSKIDWLKEQSTPPDVLRHFKAQEKKIEQLRYKLNQTEAEDAIETRQTMHLENLAKELQREVHEQELLYQRLEATKDDAEKRYIEKVEKLERELNSKNLQLEAEFSNVKVQLESSIVDKEGLIKALKLEISELDGLVRENKQNNTQLSSKLADRLDKDRVTFIELDKARRDAAADVRKAKAELETVKKTVEDFENQSAKYKKQYNALIQDIETIMANNQKLEKAERRLLTRV</sequence>
<evidence type="ECO:0000313" key="3">
    <source>
        <dbReference type="EMBL" id="NDV31485.1"/>
    </source>
</evidence>